<feature type="transmembrane region" description="Helical" evidence="7">
    <location>
        <begin position="93"/>
        <end position="116"/>
    </location>
</feature>
<keyword evidence="9" id="KW-1185">Reference proteome</keyword>
<dbReference type="AlphaFoldDB" id="A0A7W7G4D6"/>
<dbReference type="RefSeq" id="WP_184953862.1">
    <property type="nucleotide sequence ID" value="NZ_BOMC01000067.1"/>
</dbReference>
<keyword evidence="6" id="KW-0131">Cell cycle</keyword>
<protein>
    <submittedName>
        <fullName evidence="8">Uncharacterized protein</fullName>
    </submittedName>
</protein>
<dbReference type="InterPro" id="IPR009619">
    <property type="entry name" value="CrgA"/>
</dbReference>
<feature type="transmembrane region" description="Helical" evidence="7">
    <location>
        <begin position="50"/>
        <end position="73"/>
    </location>
</feature>
<gene>
    <name evidence="8" type="ORF">BKA14_005677</name>
</gene>
<keyword evidence="3 7" id="KW-0812">Transmembrane</keyword>
<dbReference type="GO" id="GO:0051301">
    <property type="term" value="P:cell division"/>
    <property type="evidence" value="ECO:0007669"/>
    <property type="project" value="UniProtKB-KW"/>
</dbReference>
<comment type="caution">
    <text evidence="8">The sequence shown here is derived from an EMBL/GenBank/DDBJ whole genome shotgun (WGS) entry which is preliminary data.</text>
</comment>
<proteinExistence type="predicted"/>
<evidence type="ECO:0000256" key="1">
    <source>
        <dbReference type="ARBA" id="ARBA00022475"/>
    </source>
</evidence>
<keyword evidence="1" id="KW-1003">Cell membrane</keyword>
<keyword evidence="5 7" id="KW-0472">Membrane</keyword>
<organism evidence="8 9">
    <name type="scientific">Paractinoplanes abujensis</name>
    <dbReference type="NCBI Taxonomy" id="882441"/>
    <lineage>
        <taxon>Bacteria</taxon>
        <taxon>Bacillati</taxon>
        <taxon>Actinomycetota</taxon>
        <taxon>Actinomycetes</taxon>
        <taxon>Micromonosporales</taxon>
        <taxon>Micromonosporaceae</taxon>
        <taxon>Paractinoplanes</taxon>
    </lineage>
</organism>
<evidence type="ECO:0000313" key="8">
    <source>
        <dbReference type="EMBL" id="MBB4695529.1"/>
    </source>
</evidence>
<evidence type="ECO:0000256" key="3">
    <source>
        <dbReference type="ARBA" id="ARBA00022692"/>
    </source>
</evidence>
<evidence type="ECO:0000256" key="4">
    <source>
        <dbReference type="ARBA" id="ARBA00022989"/>
    </source>
</evidence>
<keyword evidence="2" id="KW-0132">Cell division</keyword>
<evidence type="ECO:0000256" key="7">
    <source>
        <dbReference type="SAM" id="Phobius"/>
    </source>
</evidence>
<evidence type="ECO:0000256" key="2">
    <source>
        <dbReference type="ARBA" id="ARBA00022618"/>
    </source>
</evidence>
<evidence type="ECO:0000256" key="6">
    <source>
        <dbReference type="ARBA" id="ARBA00023306"/>
    </source>
</evidence>
<sequence>MTGHEDEVIAAYAAGEAVGSIARRLGLTADDVRGVVVRETGTAPSGRSSLTLVIGILLLVLGFFVLCLGAAWLTFYSLSEQRYPVESWGRGNFAVGLGALAAGLVPITAGAILLHLTRRDDP</sequence>
<keyword evidence="4 7" id="KW-1133">Transmembrane helix</keyword>
<accession>A0A7W7G4D6</accession>
<name>A0A7W7G4D6_9ACTN</name>
<dbReference type="Proteomes" id="UP000542742">
    <property type="component" value="Unassembled WGS sequence"/>
</dbReference>
<dbReference type="EMBL" id="JACHMF010000001">
    <property type="protein sequence ID" value="MBB4695529.1"/>
    <property type="molecule type" value="Genomic_DNA"/>
</dbReference>
<evidence type="ECO:0000256" key="5">
    <source>
        <dbReference type="ARBA" id="ARBA00023136"/>
    </source>
</evidence>
<reference evidence="8 9" key="1">
    <citation type="submission" date="2020-08" db="EMBL/GenBank/DDBJ databases">
        <title>Sequencing the genomes of 1000 actinobacteria strains.</title>
        <authorList>
            <person name="Klenk H.-P."/>
        </authorList>
    </citation>
    <scope>NUCLEOTIDE SEQUENCE [LARGE SCALE GENOMIC DNA]</scope>
    <source>
        <strain evidence="8 9">DSM 45518</strain>
    </source>
</reference>
<dbReference type="Pfam" id="PF06781">
    <property type="entry name" value="CrgA"/>
    <property type="match status" value="1"/>
</dbReference>
<evidence type="ECO:0000313" key="9">
    <source>
        <dbReference type="Proteomes" id="UP000542742"/>
    </source>
</evidence>